<keyword evidence="2" id="KW-1185">Reference proteome</keyword>
<evidence type="ECO:0000313" key="1">
    <source>
        <dbReference type="EMBL" id="KIJ26714.1"/>
    </source>
</evidence>
<organism evidence="1 2">
    <name type="scientific">Sphaerobolus stellatus (strain SS14)</name>
    <dbReference type="NCBI Taxonomy" id="990650"/>
    <lineage>
        <taxon>Eukaryota</taxon>
        <taxon>Fungi</taxon>
        <taxon>Dikarya</taxon>
        <taxon>Basidiomycota</taxon>
        <taxon>Agaricomycotina</taxon>
        <taxon>Agaricomycetes</taxon>
        <taxon>Phallomycetidae</taxon>
        <taxon>Geastrales</taxon>
        <taxon>Sphaerobolaceae</taxon>
        <taxon>Sphaerobolus</taxon>
    </lineage>
</organism>
<accession>A0A0C9TY01</accession>
<dbReference type="EMBL" id="KN837359">
    <property type="protein sequence ID" value="KIJ26714.1"/>
    <property type="molecule type" value="Genomic_DNA"/>
</dbReference>
<proteinExistence type="predicted"/>
<reference evidence="1 2" key="1">
    <citation type="submission" date="2014-06" db="EMBL/GenBank/DDBJ databases">
        <title>Evolutionary Origins and Diversification of the Mycorrhizal Mutualists.</title>
        <authorList>
            <consortium name="DOE Joint Genome Institute"/>
            <consortium name="Mycorrhizal Genomics Consortium"/>
            <person name="Kohler A."/>
            <person name="Kuo A."/>
            <person name="Nagy L.G."/>
            <person name="Floudas D."/>
            <person name="Copeland A."/>
            <person name="Barry K.W."/>
            <person name="Cichocki N."/>
            <person name="Veneault-Fourrey C."/>
            <person name="LaButti K."/>
            <person name="Lindquist E.A."/>
            <person name="Lipzen A."/>
            <person name="Lundell T."/>
            <person name="Morin E."/>
            <person name="Murat C."/>
            <person name="Riley R."/>
            <person name="Ohm R."/>
            <person name="Sun H."/>
            <person name="Tunlid A."/>
            <person name="Henrissat B."/>
            <person name="Grigoriev I.V."/>
            <person name="Hibbett D.S."/>
            <person name="Martin F."/>
        </authorList>
    </citation>
    <scope>NUCLEOTIDE SEQUENCE [LARGE SCALE GENOMIC DNA]</scope>
    <source>
        <strain evidence="1 2">SS14</strain>
    </source>
</reference>
<dbReference type="HOGENOM" id="CLU_1982986_0_0_1"/>
<name>A0A0C9TY01_SPHS4</name>
<dbReference type="AlphaFoldDB" id="A0A0C9TY01"/>
<evidence type="ECO:0000313" key="2">
    <source>
        <dbReference type="Proteomes" id="UP000054279"/>
    </source>
</evidence>
<sequence length="126" mass="14259">MIWGSTVVSVNVEAQWRRNRTMVLTIRVTDATIGKPYVYVYMSPRVLLVRQLYDKRATYYRITGCDVAPSRTPRRAFGTTPIHGGMIPCDLMIVLPWQSKRDCMTSGERNKPARINVSGSLAFTSS</sequence>
<protein>
    <submittedName>
        <fullName evidence="1">Uncharacterized protein</fullName>
    </submittedName>
</protein>
<gene>
    <name evidence="1" type="ORF">M422DRAFT_272173</name>
</gene>
<dbReference type="Proteomes" id="UP000054279">
    <property type="component" value="Unassembled WGS sequence"/>
</dbReference>